<organism evidence="2 3">
    <name type="scientific">Channa striata</name>
    <name type="common">Snakehead murrel</name>
    <name type="synonym">Ophicephalus striatus</name>
    <dbReference type="NCBI Taxonomy" id="64152"/>
    <lineage>
        <taxon>Eukaryota</taxon>
        <taxon>Metazoa</taxon>
        <taxon>Chordata</taxon>
        <taxon>Craniata</taxon>
        <taxon>Vertebrata</taxon>
        <taxon>Euteleostomi</taxon>
        <taxon>Actinopterygii</taxon>
        <taxon>Neopterygii</taxon>
        <taxon>Teleostei</taxon>
        <taxon>Neoteleostei</taxon>
        <taxon>Acanthomorphata</taxon>
        <taxon>Anabantaria</taxon>
        <taxon>Anabantiformes</taxon>
        <taxon>Channoidei</taxon>
        <taxon>Channidae</taxon>
        <taxon>Channa</taxon>
    </lineage>
</organism>
<dbReference type="Proteomes" id="UP001187415">
    <property type="component" value="Unassembled WGS sequence"/>
</dbReference>
<gene>
    <name evidence="2" type="ORF">Q5P01_000343</name>
</gene>
<dbReference type="EMBL" id="JAUPFM010000210">
    <property type="protein sequence ID" value="KAK2810864.1"/>
    <property type="molecule type" value="Genomic_DNA"/>
</dbReference>
<feature type="compositionally biased region" description="Low complexity" evidence="1">
    <location>
        <begin position="138"/>
        <end position="147"/>
    </location>
</feature>
<name>A0AA88IHD7_CHASR</name>
<accession>A0AA88IHD7</accession>
<evidence type="ECO:0000313" key="2">
    <source>
        <dbReference type="EMBL" id="KAK2810864.1"/>
    </source>
</evidence>
<feature type="region of interest" description="Disordered" evidence="1">
    <location>
        <begin position="694"/>
        <end position="716"/>
    </location>
</feature>
<dbReference type="PANTHER" id="PTHR21301">
    <property type="entry name" value="REVERSE TRANSCRIPTASE"/>
    <property type="match status" value="1"/>
</dbReference>
<dbReference type="PANTHER" id="PTHR21301:SF10">
    <property type="entry name" value="REVERSE TRANSCRIPTASE DOMAIN-CONTAINING PROTEIN"/>
    <property type="match status" value="1"/>
</dbReference>
<feature type="compositionally biased region" description="Basic and acidic residues" evidence="1">
    <location>
        <begin position="68"/>
        <end position="79"/>
    </location>
</feature>
<protein>
    <recommendedName>
        <fullName evidence="4">Reverse transcriptase domain-containing protein</fullName>
    </recommendedName>
</protein>
<evidence type="ECO:0000313" key="3">
    <source>
        <dbReference type="Proteomes" id="UP001187415"/>
    </source>
</evidence>
<reference evidence="2" key="1">
    <citation type="submission" date="2023-07" db="EMBL/GenBank/DDBJ databases">
        <title>Chromosome-level Genome Assembly of Striped Snakehead (Channa striata).</title>
        <authorList>
            <person name="Liu H."/>
        </authorList>
    </citation>
    <scope>NUCLEOTIDE SEQUENCE</scope>
    <source>
        <strain evidence="2">Gz</strain>
        <tissue evidence="2">Muscle</tissue>
    </source>
</reference>
<proteinExistence type="predicted"/>
<evidence type="ECO:0008006" key="4">
    <source>
        <dbReference type="Google" id="ProtNLM"/>
    </source>
</evidence>
<feature type="compositionally biased region" description="Polar residues" evidence="1">
    <location>
        <begin position="161"/>
        <end position="170"/>
    </location>
</feature>
<dbReference type="AlphaFoldDB" id="A0AA88IHD7"/>
<evidence type="ECO:0000256" key="1">
    <source>
        <dbReference type="SAM" id="MobiDB-lite"/>
    </source>
</evidence>
<feature type="region of interest" description="Disordered" evidence="1">
    <location>
        <begin position="64"/>
        <end position="174"/>
    </location>
</feature>
<sequence length="716" mass="82248">MLVLQDHYTDTMEAEMGKLAHLGSTYDWHSPFEVAKSWAGRILGLRLEEETLQQVLLLVQLSNNSSADRSEDSADKDPQPRNGTAKISEGAPQKGAVRDPKPTTSTSTPQSVGTMTEQRGDWSPVMEEERKGHPHPSPSTSVSTETPQMTEPKYQRPARTPLNTRTTQNPPINPCIIHTPDPILDLTSEELDSVLVDQRENAPPTAQLIQTDSGLTPVRVTKVKEPYQTRLDLSSYSCRLHSRLQNSDFHRWRSGSPDKLFQVVAFEGTQNLLAINMYICKHHKFIPELPVAKFRVEGDNVHWTPATARHVLRHWFEYEGNKNFVVLVKNFKLTYPQFALLNRGLTFVPTKGINMNIKEQGRWDIQQYHRSLKLAAYYQGKENDQLPPFTLKSDWTQPNSKLPQEIPALIRADLNYLNLAFQMCRVRPNFNMEEDRALMELKQNNHIIIKPADKGSAVVVMDREQYLWEGYRQLNNNTYYNKLNGPIYPDTVPLVEKIIQTLHDKKFITTKQKKYLLSSSEPRARLFYLLPKIHKDPAKWSKSFESPPGRPIVSDCSSDTYFAAEFLDFYLNPLSTTHPSYIKDTYDFVEKVMKLHVPQEAMLFTMDVDSLYANIHTREGMQAIKNKLQQNPDKERPDEELLQLLFNSIQLYLYSASLQQGHLKALYIIKSRLYKHVEKTQQIPLEQAIGNSGEEKLPLTEETSSRTRLRVDGHLP</sequence>
<comment type="caution">
    <text evidence="2">The sequence shown here is derived from an EMBL/GenBank/DDBJ whole genome shotgun (WGS) entry which is preliminary data.</text>
</comment>
<keyword evidence="3" id="KW-1185">Reference proteome</keyword>